<keyword evidence="2 6" id="KW-0813">Transport</keyword>
<dbReference type="CDD" id="cd06261">
    <property type="entry name" value="TM_PBP2"/>
    <property type="match status" value="1"/>
</dbReference>
<evidence type="ECO:0000313" key="9">
    <source>
        <dbReference type="Proteomes" id="UP000468638"/>
    </source>
</evidence>
<dbReference type="InterPro" id="IPR000515">
    <property type="entry name" value="MetI-like"/>
</dbReference>
<evidence type="ECO:0000256" key="3">
    <source>
        <dbReference type="ARBA" id="ARBA00022692"/>
    </source>
</evidence>
<dbReference type="GO" id="GO:0005886">
    <property type="term" value="C:plasma membrane"/>
    <property type="evidence" value="ECO:0007669"/>
    <property type="project" value="UniProtKB-SubCell"/>
</dbReference>
<dbReference type="Pfam" id="PF00528">
    <property type="entry name" value="BPD_transp_1"/>
    <property type="match status" value="1"/>
</dbReference>
<comment type="similarity">
    <text evidence="6">Belongs to the binding-protein-dependent transport system permease family.</text>
</comment>
<organism evidence="8 9">
    <name type="scientific">Pontibacillus yanchengensis</name>
    <dbReference type="NCBI Taxonomy" id="462910"/>
    <lineage>
        <taxon>Bacteria</taxon>
        <taxon>Bacillati</taxon>
        <taxon>Bacillota</taxon>
        <taxon>Bacilli</taxon>
        <taxon>Bacillales</taxon>
        <taxon>Bacillaceae</taxon>
        <taxon>Pontibacillus</taxon>
    </lineage>
</organism>
<evidence type="ECO:0000256" key="4">
    <source>
        <dbReference type="ARBA" id="ARBA00022989"/>
    </source>
</evidence>
<keyword evidence="4 6" id="KW-1133">Transmembrane helix</keyword>
<comment type="subcellular location">
    <subcellularLocation>
        <location evidence="6">Cell membrane</location>
        <topology evidence="6">Multi-pass membrane protein</topology>
    </subcellularLocation>
    <subcellularLocation>
        <location evidence="1">Membrane</location>
        <topology evidence="1">Multi-pass membrane protein</topology>
    </subcellularLocation>
</comment>
<dbReference type="InterPro" id="IPR035906">
    <property type="entry name" value="MetI-like_sf"/>
</dbReference>
<accession>A0A6I4ZXS3</accession>
<feature type="transmembrane region" description="Helical" evidence="6">
    <location>
        <begin position="334"/>
        <end position="355"/>
    </location>
</feature>
<evidence type="ECO:0000256" key="2">
    <source>
        <dbReference type="ARBA" id="ARBA00022448"/>
    </source>
</evidence>
<proteinExistence type="inferred from homology"/>
<dbReference type="Gene3D" id="1.10.3720.10">
    <property type="entry name" value="MetI-like"/>
    <property type="match status" value="2"/>
</dbReference>
<feature type="transmembrane region" description="Helical" evidence="6">
    <location>
        <begin position="541"/>
        <end position="567"/>
    </location>
</feature>
<protein>
    <submittedName>
        <fullName evidence="8">ABC transporter permease subunit</fullName>
    </submittedName>
</protein>
<dbReference type="EMBL" id="WMEQ01000013">
    <property type="protein sequence ID" value="MYL34965.1"/>
    <property type="molecule type" value="Genomic_DNA"/>
</dbReference>
<feature type="transmembrane region" description="Helical" evidence="6">
    <location>
        <begin position="162"/>
        <end position="184"/>
    </location>
</feature>
<feature type="transmembrane region" description="Helical" evidence="6">
    <location>
        <begin position="596"/>
        <end position="616"/>
    </location>
</feature>
<dbReference type="SUPFAM" id="SSF161098">
    <property type="entry name" value="MetI-like"/>
    <property type="match status" value="2"/>
</dbReference>
<dbReference type="RefSeq" id="WP_160909998.1">
    <property type="nucleotide sequence ID" value="NZ_WMEQ01000013.1"/>
</dbReference>
<evidence type="ECO:0000256" key="6">
    <source>
        <dbReference type="RuleBase" id="RU363032"/>
    </source>
</evidence>
<dbReference type="Proteomes" id="UP000468638">
    <property type="component" value="Unassembled WGS sequence"/>
</dbReference>
<feature type="domain" description="ABC transmembrane type-1" evidence="7">
    <location>
        <begin position="407"/>
        <end position="617"/>
    </location>
</feature>
<dbReference type="OrthoDB" id="2958608at2"/>
<sequence length="633" mass="72210">MRIIKYLSYYALGLVGILLVSNISSLFTDGLNFDITNYAENLLVVIRELVHPTEWTIKTFNYTVGGLEQPLLSYLGPKFLYSMCLLIGAFFLSLVIGMTLAITTKLCPPRIQTWVKKGLNTLEAFPDVIFIFLLQLFVVWFYKQFGYLIFEFAYLGEEKIYVAPILSLSLLPSVLFFKIILLLLDEEWTKDYTSLAKSKGFSKATILWRHCIRNIWISVFYHSKTIIWLMLSSLFMIEYFFNIRGFVYALSYDPSPLVSFIALTMIFTPFFILFSFLGNRVEHPSFKQSSLSLLQNQPLFNSRRRGVKPMVLIRNIATGTLISMKNISRHFKSITFCLSVLYITGFVGISFYYTLFKDNPISEMKYFETNSGLKGPPFSPIEPFLLGSDANGFSILDQLIVGAKYTIMITLLIAFLRVFVGYILSFPFLFFLHERGRNIVSKMADGIQFLPISIVAFIILKPLITNYGSGWALSFYERLFLEVFLLVVLVLPLVMNVLGSEMIQVIKNQYVQSSIVLGASKMRVFFLHVTPHMLPRMVHMFGVQVIQTLQVLLHLGVFSVFLGGTIFKPNEDPISYTHEWAGMIANMREAVVTGKYWLVGSSLVCYILLIISVQVITKKVIVNSQKNVGIGKQ</sequence>
<comment type="caution">
    <text evidence="8">The sequence shown here is derived from an EMBL/GenBank/DDBJ whole genome shotgun (WGS) entry which is preliminary data.</text>
</comment>
<evidence type="ECO:0000259" key="7">
    <source>
        <dbReference type="PROSITE" id="PS50928"/>
    </source>
</evidence>
<feature type="transmembrane region" description="Helical" evidence="6">
    <location>
        <begin position="444"/>
        <end position="464"/>
    </location>
</feature>
<feature type="transmembrane region" description="Helical" evidence="6">
    <location>
        <begin position="226"/>
        <end position="251"/>
    </location>
</feature>
<feature type="transmembrane region" description="Helical" evidence="6">
    <location>
        <begin position="405"/>
        <end position="432"/>
    </location>
</feature>
<dbReference type="PROSITE" id="PS50928">
    <property type="entry name" value="ABC_TM1"/>
    <property type="match status" value="1"/>
</dbReference>
<keyword evidence="5 6" id="KW-0472">Membrane</keyword>
<evidence type="ECO:0000256" key="5">
    <source>
        <dbReference type="ARBA" id="ARBA00023136"/>
    </source>
</evidence>
<name>A0A6I4ZXS3_9BACI</name>
<feature type="transmembrane region" description="Helical" evidence="6">
    <location>
        <begin position="7"/>
        <end position="27"/>
    </location>
</feature>
<evidence type="ECO:0000256" key="1">
    <source>
        <dbReference type="ARBA" id="ARBA00004141"/>
    </source>
</evidence>
<gene>
    <name evidence="8" type="ORF">GLW05_15380</name>
</gene>
<evidence type="ECO:0000313" key="8">
    <source>
        <dbReference type="EMBL" id="MYL34965.1"/>
    </source>
</evidence>
<reference evidence="8 9" key="1">
    <citation type="submission" date="2019-11" db="EMBL/GenBank/DDBJ databases">
        <title>Genome sequences of 17 halophilic strains isolated from different environments.</title>
        <authorList>
            <person name="Furrow R.E."/>
        </authorList>
    </citation>
    <scope>NUCLEOTIDE SEQUENCE [LARGE SCALE GENOMIC DNA]</scope>
    <source>
        <strain evidence="8 9">22514_16_FS</strain>
    </source>
</reference>
<feature type="transmembrane region" description="Helical" evidence="6">
    <location>
        <begin position="257"/>
        <end position="277"/>
    </location>
</feature>
<feature type="transmembrane region" description="Helical" evidence="6">
    <location>
        <begin position="479"/>
        <end position="498"/>
    </location>
</feature>
<dbReference type="PANTHER" id="PTHR43839">
    <property type="entry name" value="OPPC IN A BINDING PROTEIN-DEPENDENT TRANSPORT SYSTEM"/>
    <property type="match status" value="1"/>
</dbReference>
<dbReference type="AlphaFoldDB" id="A0A6I4ZXS3"/>
<dbReference type="PANTHER" id="PTHR43839:SF3">
    <property type="entry name" value="OLIGOPEPTIDE ABC TRANSPORTER, PERMEASE PROTEIN"/>
    <property type="match status" value="1"/>
</dbReference>
<feature type="transmembrane region" description="Helical" evidence="6">
    <location>
        <begin position="124"/>
        <end position="142"/>
    </location>
</feature>
<keyword evidence="3 6" id="KW-0812">Transmembrane</keyword>
<dbReference type="GO" id="GO:0055085">
    <property type="term" value="P:transmembrane transport"/>
    <property type="evidence" value="ECO:0007669"/>
    <property type="project" value="InterPro"/>
</dbReference>
<feature type="transmembrane region" description="Helical" evidence="6">
    <location>
        <begin position="79"/>
        <end position="103"/>
    </location>
</feature>